<evidence type="ECO:0000256" key="6">
    <source>
        <dbReference type="ARBA" id="ARBA00023157"/>
    </source>
</evidence>
<comment type="function">
    <text evidence="1">Thiol-specific peroxidase that catalyzes the reduction of hydrogen peroxide and organic hydroperoxides to water and alcohols, respectively. Plays a role in cell protection against oxidative stress by detoxifying peroxides and as sensor of hydrogen peroxide-mediated signaling events.</text>
</comment>
<reference evidence="13 14" key="1">
    <citation type="submission" date="2018-10" db="EMBL/GenBank/DDBJ databases">
        <title>Rhizobium etli, R. leguminosarum and a new Rhizobium genospecies from Phaseolus dumosus.</title>
        <authorList>
            <person name="Ramirez-Puebla S.T."/>
            <person name="Rogel-Hernandez M.A."/>
            <person name="Guerrero G."/>
            <person name="Ormeno-Orrillo E."/>
            <person name="Martinez-Romero J.C."/>
            <person name="Negrete-Yankelevich S."/>
            <person name="Martinez-Romero E."/>
        </authorList>
    </citation>
    <scope>NUCLEOTIDE SEQUENCE [LARGE SCALE GENOMIC DNA]</scope>
    <source>
        <strain evidence="13 14">CCGE525</strain>
        <plasmid evidence="14">prccge525c</plasmid>
    </source>
</reference>
<dbReference type="AlphaFoldDB" id="A0A387G1P0"/>
<gene>
    <name evidence="13" type="ORF">CCGE525_25975</name>
</gene>
<name>A0A387G1P0_9HYPH</name>
<dbReference type="Pfam" id="PF00578">
    <property type="entry name" value="AhpC-TSA"/>
    <property type="match status" value="1"/>
</dbReference>
<geneLocation type="plasmid" evidence="14">
    <name>prccge525c</name>
</geneLocation>
<evidence type="ECO:0000313" key="13">
    <source>
        <dbReference type="EMBL" id="AYG62264.1"/>
    </source>
</evidence>
<keyword evidence="14" id="KW-1185">Reference proteome</keyword>
<dbReference type="InterPro" id="IPR013766">
    <property type="entry name" value="Thioredoxin_domain"/>
</dbReference>
<dbReference type="PANTHER" id="PTHR42801:SF7">
    <property type="entry name" value="SLL1159 PROTEIN"/>
    <property type="match status" value="1"/>
</dbReference>
<dbReference type="GO" id="GO:0034599">
    <property type="term" value="P:cellular response to oxidative stress"/>
    <property type="evidence" value="ECO:0007669"/>
    <property type="project" value="TreeGrafter"/>
</dbReference>
<dbReference type="SUPFAM" id="SSF52833">
    <property type="entry name" value="Thioredoxin-like"/>
    <property type="match status" value="1"/>
</dbReference>
<evidence type="ECO:0000256" key="8">
    <source>
        <dbReference type="ARBA" id="ARBA00032824"/>
    </source>
</evidence>
<dbReference type="OrthoDB" id="9809746at2"/>
<evidence type="ECO:0000256" key="11">
    <source>
        <dbReference type="ARBA" id="ARBA00049091"/>
    </source>
</evidence>
<dbReference type="GO" id="GO:0005737">
    <property type="term" value="C:cytoplasm"/>
    <property type="evidence" value="ECO:0007669"/>
    <property type="project" value="TreeGrafter"/>
</dbReference>
<evidence type="ECO:0000256" key="4">
    <source>
        <dbReference type="ARBA" id="ARBA00022862"/>
    </source>
</evidence>
<evidence type="ECO:0000313" key="14">
    <source>
        <dbReference type="Proteomes" id="UP000282195"/>
    </source>
</evidence>
<keyword evidence="3" id="KW-0575">Peroxidase</keyword>
<dbReference type="GO" id="GO:0045454">
    <property type="term" value="P:cell redox homeostasis"/>
    <property type="evidence" value="ECO:0007669"/>
    <property type="project" value="TreeGrafter"/>
</dbReference>
<dbReference type="PANTHER" id="PTHR42801">
    <property type="entry name" value="THIOREDOXIN-DEPENDENT PEROXIDE REDUCTASE"/>
    <property type="match status" value="1"/>
</dbReference>
<dbReference type="CDD" id="cd02970">
    <property type="entry name" value="PRX_like2"/>
    <property type="match status" value="1"/>
</dbReference>
<dbReference type="GO" id="GO:0008379">
    <property type="term" value="F:thioredoxin peroxidase activity"/>
    <property type="evidence" value="ECO:0007669"/>
    <property type="project" value="TreeGrafter"/>
</dbReference>
<dbReference type="InterPro" id="IPR000866">
    <property type="entry name" value="AhpC/TSA"/>
</dbReference>
<dbReference type="Proteomes" id="UP000282195">
    <property type="component" value="Plasmid pRCCGE525c"/>
</dbReference>
<dbReference type="InterPro" id="IPR050924">
    <property type="entry name" value="Peroxiredoxin_BCP/PrxQ"/>
</dbReference>
<evidence type="ECO:0000256" key="5">
    <source>
        <dbReference type="ARBA" id="ARBA00023002"/>
    </source>
</evidence>
<dbReference type="RefSeq" id="WP_120707196.1">
    <property type="nucleotide sequence ID" value="NZ_CP032695.1"/>
</dbReference>
<comment type="catalytic activity">
    <reaction evidence="11">
        <text>a hydroperoxide + [thioredoxin]-dithiol = an alcohol + [thioredoxin]-disulfide + H2O</text>
        <dbReference type="Rhea" id="RHEA:62620"/>
        <dbReference type="Rhea" id="RHEA-COMP:10698"/>
        <dbReference type="Rhea" id="RHEA-COMP:10700"/>
        <dbReference type="ChEBI" id="CHEBI:15377"/>
        <dbReference type="ChEBI" id="CHEBI:29950"/>
        <dbReference type="ChEBI" id="CHEBI:30879"/>
        <dbReference type="ChEBI" id="CHEBI:35924"/>
        <dbReference type="ChEBI" id="CHEBI:50058"/>
        <dbReference type="EC" id="1.11.1.24"/>
    </reaction>
</comment>
<evidence type="ECO:0000256" key="7">
    <source>
        <dbReference type="ARBA" id="ARBA00023284"/>
    </source>
</evidence>
<sequence>MRLQDELDALRDKCRENTPPHIWRVRQEAIDDLVSSGIAERAVHAGDQAPGFRLRDPDGKLISSCDLLGTGSVLIVFYRGGWCPYCNLDLRAVEAVAWQLRSLGASIVAVSQQSAHESRSTERTNGLSFPSLVDRGGKVAHAFGLRWKLSRELRATEMESGLDLATVNAEASWTLTMPALYVVNPEGIVEYADVSADYTRRCDPTELIPILNDIRSCQMH</sequence>
<keyword evidence="5" id="KW-0560">Oxidoreductase</keyword>
<dbReference type="PROSITE" id="PS51352">
    <property type="entry name" value="THIOREDOXIN_2"/>
    <property type="match status" value="1"/>
</dbReference>
<accession>A0A387G1P0</accession>
<comment type="similarity">
    <text evidence="9">Belongs to the peroxiredoxin family. BCP/PrxQ subfamily.</text>
</comment>
<dbReference type="KEGG" id="rjg:CCGE525_25975"/>
<evidence type="ECO:0000256" key="2">
    <source>
        <dbReference type="ARBA" id="ARBA00013017"/>
    </source>
</evidence>
<organism evidence="13 14">
    <name type="scientific">Rhizobium jaguaris</name>
    <dbReference type="NCBI Taxonomy" id="1312183"/>
    <lineage>
        <taxon>Bacteria</taxon>
        <taxon>Pseudomonadati</taxon>
        <taxon>Pseudomonadota</taxon>
        <taxon>Alphaproteobacteria</taxon>
        <taxon>Hyphomicrobiales</taxon>
        <taxon>Rhizobiaceae</taxon>
        <taxon>Rhizobium/Agrobacterium group</taxon>
        <taxon>Rhizobium</taxon>
    </lineage>
</organism>
<keyword evidence="7" id="KW-0676">Redox-active center</keyword>
<feature type="domain" description="Thioredoxin" evidence="12">
    <location>
        <begin position="43"/>
        <end position="216"/>
    </location>
</feature>
<evidence type="ECO:0000256" key="10">
    <source>
        <dbReference type="ARBA" id="ARBA00042639"/>
    </source>
</evidence>
<evidence type="ECO:0000256" key="9">
    <source>
        <dbReference type="ARBA" id="ARBA00038489"/>
    </source>
</evidence>
<keyword evidence="6" id="KW-1015">Disulfide bond</keyword>
<keyword evidence="13" id="KW-0614">Plasmid</keyword>
<evidence type="ECO:0000256" key="1">
    <source>
        <dbReference type="ARBA" id="ARBA00003330"/>
    </source>
</evidence>
<evidence type="ECO:0000259" key="12">
    <source>
        <dbReference type="PROSITE" id="PS51352"/>
    </source>
</evidence>
<protein>
    <recommendedName>
        <fullName evidence="2">thioredoxin-dependent peroxiredoxin</fullName>
        <ecNumber evidence="2">1.11.1.24</ecNumber>
    </recommendedName>
    <alternativeName>
        <fullName evidence="8">Thioredoxin peroxidase</fullName>
    </alternativeName>
    <alternativeName>
        <fullName evidence="10">Thioredoxin-dependent peroxiredoxin Bcp</fullName>
    </alternativeName>
</protein>
<evidence type="ECO:0000256" key="3">
    <source>
        <dbReference type="ARBA" id="ARBA00022559"/>
    </source>
</evidence>
<dbReference type="InterPro" id="IPR036249">
    <property type="entry name" value="Thioredoxin-like_sf"/>
</dbReference>
<dbReference type="EMBL" id="CP032695">
    <property type="protein sequence ID" value="AYG62264.1"/>
    <property type="molecule type" value="Genomic_DNA"/>
</dbReference>
<keyword evidence="4" id="KW-0049">Antioxidant</keyword>
<proteinExistence type="inferred from homology"/>
<dbReference type="Gene3D" id="3.40.30.10">
    <property type="entry name" value="Glutaredoxin"/>
    <property type="match status" value="1"/>
</dbReference>
<dbReference type="EC" id="1.11.1.24" evidence="2"/>